<comment type="caution">
    <text evidence="3">The sequence shown here is derived from an EMBL/GenBank/DDBJ whole genome shotgun (WGS) entry which is preliminary data.</text>
</comment>
<evidence type="ECO:0000313" key="4">
    <source>
        <dbReference type="Proteomes" id="UP001519290"/>
    </source>
</evidence>
<dbReference type="InterPro" id="IPR020904">
    <property type="entry name" value="Sc_DH/Rdtase_CS"/>
</dbReference>
<dbReference type="Pfam" id="PF00106">
    <property type="entry name" value="adh_short"/>
    <property type="match status" value="1"/>
</dbReference>
<proteinExistence type="inferred from homology"/>
<dbReference type="InterPro" id="IPR036291">
    <property type="entry name" value="NAD(P)-bd_dom_sf"/>
</dbReference>
<gene>
    <name evidence="3" type="ORF">JOF43_003149</name>
</gene>
<comment type="similarity">
    <text evidence="1">Belongs to the short-chain dehydrogenases/reductases (SDR) family.</text>
</comment>
<keyword evidence="4" id="KW-1185">Reference proteome</keyword>
<sequence length="283" mass="29118">MRTLMGWKRPQVQGPTLSKEADMARTYAVTGAASGIGKITTDQLRADGDAVITIDLGDADVAVDLTTSAGRRELVTQVQEKSGGTLDGVIACAGLSAPIAATAAVNYFGAVATLNGLRPLLARASAPRAAVVSSLAALEPLDETLYDALLDDDEATALARAEEIAEGAETGASNTIYNSSKNAVALWVRKQAITPEWAGQGIALNAIAPGVIETPMTATLLANEEGRRLLAEGSPAPYNGPAGPPTAPAGLLRYLTSEENAFVTGQVIFIDGGAEATRRTSTL</sequence>
<dbReference type="PANTHER" id="PTHR43008">
    <property type="entry name" value="BENZIL REDUCTASE"/>
    <property type="match status" value="1"/>
</dbReference>
<dbReference type="EMBL" id="JAGIOD010000002">
    <property type="protein sequence ID" value="MBP2383160.1"/>
    <property type="molecule type" value="Genomic_DNA"/>
</dbReference>
<dbReference type="Gene3D" id="3.40.50.720">
    <property type="entry name" value="NAD(P)-binding Rossmann-like Domain"/>
    <property type="match status" value="1"/>
</dbReference>
<organism evidence="3 4">
    <name type="scientific">Brachybacterium sacelli</name>
    <dbReference type="NCBI Taxonomy" id="173364"/>
    <lineage>
        <taxon>Bacteria</taxon>
        <taxon>Bacillati</taxon>
        <taxon>Actinomycetota</taxon>
        <taxon>Actinomycetes</taxon>
        <taxon>Micrococcales</taxon>
        <taxon>Dermabacteraceae</taxon>
        <taxon>Brachybacterium</taxon>
    </lineage>
</organism>
<dbReference type="Pfam" id="PF13561">
    <property type="entry name" value="adh_short_C2"/>
    <property type="match status" value="1"/>
</dbReference>
<protein>
    <submittedName>
        <fullName evidence="3">NAD(P)-dependent dehydrogenase (Short-subunit alcohol dehydrogenase family)</fullName>
    </submittedName>
</protein>
<evidence type="ECO:0000256" key="2">
    <source>
        <dbReference type="ARBA" id="ARBA00023002"/>
    </source>
</evidence>
<dbReference type="Proteomes" id="UP001519290">
    <property type="component" value="Unassembled WGS sequence"/>
</dbReference>
<evidence type="ECO:0000256" key="1">
    <source>
        <dbReference type="ARBA" id="ARBA00006484"/>
    </source>
</evidence>
<name>A0ABS4X3W7_9MICO</name>
<dbReference type="RefSeq" id="WP_342592206.1">
    <property type="nucleotide sequence ID" value="NZ_BAAAJW010000005.1"/>
</dbReference>
<dbReference type="PROSITE" id="PS00061">
    <property type="entry name" value="ADH_SHORT"/>
    <property type="match status" value="1"/>
</dbReference>
<accession>A0ABS4X3W7</accession>
<dbReference type="InterPro" id="IPR002347">
    <property type="entry name" value="SDR_fam"/>
</dbReference>
<reference evidence="3 4" key="1">
    <citation type="submission" date="2021-03" db="EMBL/GenBank/DDBJ databases">
        <title>Sequencing the genomes of 1000 actinobacteria strains.</title>
        <authorList>
            <person name="Klenk H.-P."/>
        </authorList>
    </citation>
    <scope>NUCLEOTIDE SEQUENCE [LARGE SCALE GENOMIC DNA]</scope>
    <source>
        <strain evidence="3 4">DSM 14566</strain>
    </source>
</reference>
<dbReference type="SUPFAM" id="SSF51735">
    <property type="entry name" value="NAD(P)-binding Rossmann-fold domains"/>
    <property type="match status" value="1"/>
</dbReference>
<keyword evidence="2" id="KW-0560">Oxidoreductase</keyword>
<dbReference type="PRINTS" id="PR00081">
    <property type="entry name" value="GDHRDH"/>
</dbReference>
<evidence type="ECO:0000313" key="3">
    <source>
        <dbReference type="EMBL" id="MBP2383160.1"/>
    </source>
</evidence>
<dbReference type="PANTHER" id="PTHR43008:SF4">
    <property type="entry name" value="CHAIN DEHYDROGENASE, PUTATIVE (AFU_ORTHOLOGUE AFUA_4G08710)-RELATED"/>
    <property type="match status" value="1"/>
</dbReference>